<comment type="caution">
    <text evidence="1">The sequence shown here is derived from an EMBL/GenBank/DDBJ whole genome shotgun (WGS) entry which is preliminary data.</text>
</comment>
<keyword evidence="2" id="KW-1185">Reference proteome</keyword>
<protein>
    <submittedName>
        <fullName evidence="1">Uncharacterized protein</fullName>
    </submittedName>
</protein>
<evidence type="ECO:0000313" key="1">
    <source>
        <dbReference type="EMBL" id="KAI9910728.1"/>
    </source>
</evidence>
<organism evidence="1 2">
    <name type="scientific">Peronosclerospora sorghi</name>
    <dbReference type="NCBI Taxonomy" id="230839"/>
    <lineage>
        <taxon>Eukaryota</taxon>
        <taxon>Sar</taxon>
        <taxon>Stramenopiles</taxon>
        <taxon>Oomycota</taxon>
        <taxon>Peronosporomycetes</taxon>
        <taxon>Peronosporales</taxon>
        <taxon>Peronosporaceae</taxon>
        <taxon>Peronosclerospora</taxon>
    </lineage>
</organism>
<dbReference type="EMBL" id="CM047585">
    <property type="protein sequence ID" value="KAI9910728.1"/>
    <property type="molecule type" value="Genomic_DNA"/>
</dbReference>
<reference evidence="1 2" key="1">
    <citation type="journal article" date="2022" name="bioRxiv">
        <title>The genome of the oomycete Peronosclerospora sorghi, a cosmopolitan pathogen of maize and sorghum, is inflated with dispersed pseudogenes.</title>
        <authorList>
            <person name="Fletcher K."/>
            <person name="Martin F."/>
            <person name="Isakeit T."/>
            <person name="Cavanaugh K."/>
            <person name="Magill C."/>
            <person name="Michelmore R."/>
        </authorList>
    </citation>
    <scope>NUCLEOTIDE SEQUENCE [LARGE SCALE GENOMIC DNA]</scope>
    <source>
        <strain evidence="1">P6</strain>
    </source>
</reference>
<gene>
    <name evidence="1" type="ORF">PsorP6_010149</name>
</gene>
<name>A0ACC0VYA9_9STRA</name>
<proteinExistence type="predicted"/>
<accession>A0ACC0VYA9</accession>
<dbReference type="Proteomes" id="UP001163321">
    <property type="component" value="Chromosome 6"/>
</dbReference>
<evidence type="ECO:0000313" key="2">
    <source>
        <dbReference type="Proteomes" id="UP001163321"/>
    </source>
</evidence>
<sequence length="271" mass="30669">MDGSLLDAYGDHLEHADEDDELLWNELKDDDHTAPFGGTRHPDSGLRGHTGTTSNGAVPLPSLRVNVHLPAISTLFREVLDTAIAALPGLNDARINRQLLVLVVEYLLYQIGRWTPLLECHRHPEKGDCAHEMEHYITCRVDNNGQLGLIGPFYFAMFVVYRLSRAFQLVGTLRDTSEMEKFYKERLHIGERQVQKISWDEVVTRVLDLVNGAGRCYSVRTPEFENLFTAVLFRYLLKHQLLELNVLAIALLILGVLTSQSDRLHANTILS</sequence>